<reference evidence="2" key="1">
    <citation type="submission" date="2018-05" db="EMBL/GenBank/DDBJ databases">
        <authorList>
            <person name="Lanie J.A."/>
            <person name="Ng W.-L."/>
            <person name="Kazmierczak K.M."/>
            <person name="Andrzejewski T.M."/>
            <person name="Davidsen T.M."/>
            <person name="Wayne K.J."/>
            <person name="Tettelin H."/>
            <person name="Glass J.I."/>
            <person name="Rusch D."/>
            <person name="Podicherti R."/>
            <person name="Tsui H.-C.T."/>
            <person name="Winkler M.E."/>
        </authorList>
    </citation>
    <scope>NUCLEOTIDE SEQUENCE</scope>
</reference>
<name>A0A381VWV9_9ZZZZ</name>
<evidence type="ECO:0000313" key="2">
    <source>
        <dbReference type="EMBL" id="SVA44127.1"/>
    </source>
</evidence>
<gene>
    <name evidence="2" type="ORF">METZ01_LOCUS96981</name>
</gene>
<dbReference type="AlphaFoldDB" id="A0A381VWV9"/>
<protein>
    <submittedName>
        <fullName evidence="2">Uncharacterized protein</fullName>
    </submittedName>
</protein>
<accession>A0A381VWV9</accession>
<sequence>MRHKSHEEQGFVYELDDEEFKKLPSEEQGKEVQKNWNDYMRK</sequence>
<proteinExistence type="predicted"/>
<evidence type="ECO:0000256" key="1">
    <source>
        <dbReference type="SAM" id="MobiDB-lite"/>
    </source>
</evidence>
<dbReference type="EMBL" id="UINC01009870">
    <property type="protein sequence ID" value="SVA44127.1"/>
    <property type="molecule type" value="Genomic_DNA"/>
</dbReference>
<feature type="region of interest" description="Disordered" evidence="1">
    <location>
        <begin position="22"/>
        <end position="42"/>
    </location>
</feature>
<organism evidence="2">
    <name type="scientific">marine metagenome</name>
    <dbReference type="NCBI Taxonomy" id="408172"/>
    <lineage>
        <taxon>unclassified sequences</taxon>
        <taxon>metagenomes</taxon>
        <taxon>ecological metagenomes</taxon>
    </lineage>
</organism>